<keyword evidence="5" id="KW-0067">ATP-binding</keyword>
<dbReference type="EC" id="6.3.1.-" evidence="11"/>
<evidence type="ECO:0000259" key="9">
    <source>
        <dbReference type="PROSITE" id="PS51986"/>
    </source>
</evidence>
<dbReference type="SUPFAM" id="SSF55931">
    <property type="entry name" value="Glutamine synthetase/guanido kinase"/>
    <property type="match status" value="1"/>
</dbReference>
<sequence>MTFEELEQWCSDRRITEVECMIPDISGVPRGKILPTEKFLRGIGSSGHRLPESIFIQTITGEWPEEDTWVNIVDHDVILEVDASTIRPVPWYKEPTAQVICDCVYPDGKPVDIYARQILRTVLGLYEEKGWKPVIAPELEFYLVQKNTDPDLPLKPPIGKNGRPETARQCYGIDAVNEFDPVFEDVYDYCEAQGLDIDTLNHEAGAAQIEINFLHGDPLSLADQVFLFKRTVRQTALSHDIYATFMAKPMENEPGSSMHIHHSVIDAKTGDNIFSDADGNATELFENFIAGLQRYSSAAMPFFAPNVNSYRRFGYDESPINTHWGVDNRSCGFRVPNSSPISRRVENRLCGSDVNPYLAIAGSLLCGYLGMTGGLKAEPETTGSAYDLPRGLPLYLSDAIVSLLDCKPIKDILGDRFVEALCATKEVEYNNYHQVISSWEREHLLLNV</sequence>
<dbReference type="GO" id="GO:0016874">
    <property type="term" value="F:ligase activity"/>
    <property type="evidence" value="ECO:0007669"/>
    <property type="project" value="UniProtKB-KW"/>
</dbReference>
<keyword evidence="4" id="KW-0547">Nucleotide-binding</keyword>
<comment type="similarity">
    <text evidence="7 8">Belongs to the glutamine synthetase family.</text>
</comment>
<keyword evidence="6" id="KW-0535">Nitrogen fixation</keyword>
<evidence type="ECO:0000256" key="2">
    <source>
        <dbReference type="ARBA" id="ARBA00003117"/>
    </source>
</evidence>
<comment type="function">
    <text evidence="2">Catalyzes the ATP-dependent biosynthesis of glutamine from glutamate and ammonia.</text>
</comment>
<comment type="caution">
    <text evidence="11">The sequence shown here is derived from an EMBL/GenBank/DDBJ whole genome shotgun (WGS) entry which is preliminary data.</text>
</comment>
<dbReference type="PANTHER" id="PTHR43785">
    <property type="entry name" value="GAMMA-GLUTAMYLPUTRESCINE SYNTHETASE"/>
    <property type="match status" value="1"/>
</dbReference>
<evidence type="ECO:0000256" key="3">
    <source>
        <dbReference type="ARBA" id="ARBA00022598"/>
    </source>
</evidence>
<dbReference type="PROSITE" id="PS51986">
    <property type="entry name" value="GS_BETA_GRASP"/>
    <property type="match status" value="1"/>
</dbReference>
<keyword evidence="12" id="KW-1185">Reference proteome</keyword>
<keyword evidence="3 11" id="KW-0436">Ligase</keyword>
<feature type="domain" description="GS beta-grasp" evidence="9">
    <location>
        <begin position="13"/>
        <end position="108"/>
    </location>
</feature>
<dbReference type="Gene3D" id="3.10.20.70">
    <property type="entry name" value="Glutamine synthetase, N-terminal domain"/>
    <property type="match status" value="1"/>
</dbReference>
<evidence type="ECO:0000256" key="8">
    <source>
        <dbReference type="RuleBase" id="RU000384"/>
    </source>
</evidence>
<proteinExistence type="inferred from homology"/>
<accession>A0ABW5BIP6</accession>
<evidence type="ECO:0000313" key="12">
    <source>
        <dbReference type="Proteomes" id="UP001597294"/>
    </source>
</evidence>
<dbReference type="EMBL" id="JBHUII010000003">
    <property type="protein sequence ID" value="MFD2205331.1"/>
    <property type="molecule type" value="Genomic_DNA"/>
</dbReference>
<dbReference type="InterPro" id="IPR014746">
    <property type="entry name" value="Gln_synth/guanido_kin_cat_dom"/>
</dbReference>
<organism evidence="11 12">
    <name type="scientific">Kiloniella antarctica</name>
    <dbReference type="NCBI Taxonomy" id="1550907"/>
    <lineage>
        <taxon>Bacteria</taxon>
        <taxon>Pseudomonadati</taxon>
        <taxon>Pseudomonadota</taxon>
        <taxon>Alphaproteobacteria</taxon>
        <taxon>Rhodospirillales</taxon>
        <taxon>Kiloniellaceae</taxon>
        <taxon>Kiloniella</taxon>
    </lineage>
</organism>
<evidence type="ECO:0000256" key="5">
    <source>
        <dbReference type="ARBA" id="ARBA00022840"/>
    </source>
</evidence>
<evidence type="ECO:0000256" key="4">
    <source>
        <dbReference type="ARBA" id="ARBA00022741"/>
    </source>
</evidence>
<evidence type="ECO:0000259" key="10">
    <source>
        <dbReference type="PROSITE" id="PS51987"/>
    </source>
</evidence>
<evidence type="ECO:0000256" key="6">
    <source>
        <dbReference type="ARBA" id="ARBA00023231"/>
    </source>
</evidence>
<dbReference type="PROSITE" id="PS51987">
    <property type="entry name" value="GS_CATALYTIC"/>
    <property type="match status" value="1"/>
</dbReference>
<protein>
    <submittedName>
        <fullName evidence="11">Glutamine synthetase family protein</fullName>
        <ecNumber evidence="11">6.3.1.-</ecNumber>
    </submittedName>
</protein>
<dbReference type="Gene3D" id="3.30.590.10">
    <property type="entry name" value="Glutamine synthetase/guanido kinase, catalytic domain"/>
    <property type="match status" value="1"/>
</dbReference>
<evidence type="ECO:0000256" key="1">
    <source>
        <dbReference type="ARBA" id="ARBA00001946"/>
    </source>
</evidence>
<dbReference type="SUPFAM" id="SSF54368">
    <property type="entry name" value="Glutamine synthetase, N-terminal domain"/>
    <property type="match status" value="1"/>
</dbReference>
<gene>
    <name evidence="11" type="ORF">ACFSKO_06910</name>
</gene>
<dbReference type="Proteomes" id="UP001597294">
    <property type="component" value="Unassembled WGS sequence"/>
</dbReference>
<evidence type="ECO:0000256" key="7">
    <source>
        <dbReference type="PROSITE-ProRule" id="PRU01330"/>
    </source>
</evidence>
<evidence type="ECO:0000313" key="11">
    <source>
        <dbReference type="EMBL" id="MFD2205331.1"/>
    </source>
</evidence>
<dbReference type="SMART" id="SM01230">
    <property type="entry name" value="Gln-synt_C"/>
    <property type="match status" value="1"/>
</dbReference>
<feature type="domain" description="GS catalytic" evidence="10">
    <location>
        <begin position="115"/>
        <end position="448"/>
    </location>
</feature>
<dbReference type="InterPro" id="IPR008147">
    <property type="entry name" value="Gln_synt_N"/>
</dbReference>
<dbReference type="RefSeq" id="WP_380249832.1">
    <property type="nucleotide sequence ID" value="NZ_JBHUII010000003.1"/>
</dbReference>
<comment type="cofactor">
    <cofactor evidence="1">
        <name>Mg(2+)</name>
        <dbReference type="ChEBI" id="CHEBI:18420"/>
    </cofactor>
</comment>
<name>A0ABW5BIP6_9PROT</name>
<dbReference type="PANTHER" id="PTHR43785:SF3">
    <property type="entry name" value="GS CATALYTIC DOMAIN-CONTAINING PROTEIN"/>
    <property type="match status" value="1"/>
</dbReference>
<dbReference type="InterPro" id="IPR036651">
    <property type="entry name" value="Gln_synt_N_sf"/>
</dbReference>
<dbReference type="Pfam" id="PF00120">
    <property type="entry name" value="Gln-synt_C"/>
    <property type="match status" value="1"/>
</dbReference>
<reference evidence="12" key="1">
    <citation type="journal article" date="2019" name="Int. J. Syst. Evol. Microbiol.">
        <title>The Global Catalogue of Microorganisms (GCM) 10K type strain sequencing project: providing services to taxonomists for standard genome sequencing and annotation.</title>
        <authorList>
            <consortium name="The Broad Institute Genomics Platform"/>
            <consortium name="The Broad Institute Genome Sequencing Center for Infectious Disease"/>
            <person name="Wu L."/>
            <person name="Ma J."/>
        </authorList>
    </citation>
    <scope>NUCLEOTIDE SEQUENCE [LARGE SCALE GENOMIC DNA]</scope>
    <source>
        <strain evidence="12">CGMCC 4.7192</strain>
    </source>
</reference>
<dbReference type="InterPro" id="IPR008146">
    <property type="entry name" value="Gln_synth_cat_dom"/>
</dbReference>